<keyword evidence="1" id="KW-0880">Kelch repeat</keyword>
<sequence length="502" mass="55348">MAHGTTWNSPCMMRWEDTKHIVPAVPTLKNHTATLVGSRIFVFGGYDGRRNHNDLHIFDCNTLTWETYSDPTALPRHGRPSAAFPVGRNGHTATLAYDSIYILGGWLGNGLYAANDLHILHVHTMEWESPATTGTHPGPCNMHTTDFFPHLNGLLVFRGGDGKEYLNDLHLFDLATRHWSVPSTSGTPPSPRANHSSAVLGSQLFVFGGWNGSHRLNDLHVLDTTSWRWSGIVFPESTPLPFPRAGMTLVAFRRRFFLFGGYGSAPSATYPAKCFNDLHVLDVVDGDKCTATWTVVDGTSNQPGCASSPRSSHHNEYLNDMHILDTDPLPHATVPLAPPVNFNLALQSYANSATLADVSFVVEGYVVYGHKLVLSMASPAFRAMFSTGFREATNDAIVIPHVSRTVFQVMMKYVYSGHLVSGELGWDDLLDLLVAADQYMLDHLKQLCERDLERLLDTTNIDDVMDGATRANASHLAAVCRHFVRNADQGRRKPSRASTASP</sequence>
<dbReference type="InterPro" id="IPR000210">
    <property type="entry name" value="BTB/POZ_dom"/>
</dbReference>
<dbReference type="eggNOG" id="KOG0379">
    <property type="taxonomic scope" value="Eukaryota"/>
</dbReference>
<dbReference type="RefSeq" id="XP_008879219.1">
    <property type="nucleotide sequence ID" value="XM_008880997.1"/>
</dbReference>
<dbReference type="Gene3D" id="2.120.10.80">
    <property type="entry name" value="Kelch-type beta propeller"/>
    <property type="match status" value="1"/>
</dbReference>
<reference evidence="4" key="1">
    <citation type="submission" date="2013-12" db="EMBL/GenBank/DDBJ databases">
        <title>The Genome Sequence of Aphanomyces invadans NJM9701.</title>
        <authorList>
            <consortium name="The Broad Institute Genomics Platform"/>
            <person name="Russ C."/>
            <person name="Tyler B."/>
            <person name="van West P."/>
            <person name="Dieguez-Uribeondo J."/>
            <person name="Young S.K."/>
            <person name="Zeng Q."/>
            <person name="Gargeya S."/>
            <person name="Fitzgerald M."/>
            <person name="Abouelleil A."/>
            <person name="Alvarado L."/>
            <person name="Chapman S.B."/>
            <person name="Gainer-Dewar J."/>
            <person name="Goldberg J."/>
            <person name="Griggs A."/>
            <person name="Gujja S."/>
            <person name="Hansen M."/>
            <person name="Howarth C."/>
            <person name="Imamovic A."/>
            <person name="Ireland A."/>
            <person name="Larimer J."/>
            <person name="McCowan C."/>
            <person name="Murphy C."/>
            <person name="Pearson M."/>
            <person name="Poon T.W."/>
            <person name="Priest M."/>
            <person name="Roberts A."/>
            <person name="Saif S."/>
            <person name="Shea T."/>
            <person name="Sykes S."/>
            <person name="Wortman J."/>
            <person name="Nusbaum C."/>
            <person name="Birren B."/>
        </authorList>
    </citation>
    <scope>NUCLEOTIDE SEQUENCE [LARGE SCALE GENOMIC DNA]</scope>
    <source>
        <strain evidence="4">NJM9701</strain>
    </source>
</reference>
<feature type="domain" description="BTB" evidence="3">
    <location>
        <begin position="356"/>
        <end position="423"/>
    </location>
</feature>
<dbReference type="VEuPathDB" id="FungiDB:H310_13480"/>
<dbReference type="Pfam" id="PF01344">
    <property type="entry name" value="Kelch_1"/>
    <property type="match status" value="1"/>
</dbReference>
<dbReference type="GeneID" id="20090530"/>
<dbReference type="EMBL" id="KI914002">
    <property type="protein sequence ID" value="ETV92255.1"/>
    <property type="molecule type" value="Genomic_DNA"/>
</dbReference>
<dbReference type="InterPro" id="IPR006652">
    <property type="entry name" value="Kelch_1"/>
</dbReference>
<dbReference type="InterPro" id="IPR037293">
    <property type="entry name" value="Gal_Oxidase_central_sf"/>
</dbReference>
<dbReference type="OrthoDB" id="10251809at2759"/>
<protein>
    <recommendedName>
        <fullName evidence="3">BTB domain-containing protein</fullName>
    </recommendedName>
</protein>
<dbReference type="SUPFAM" id="SSF54695">
    <property type="entry name" value="POZ domain"/>
    <property type="match status" value="1"/>
</dbReference>
<dbReference type="PANTHER" id="PTHR46093">
    <property type="entry name" value="ACYL-COA-BINDING DOMAIN-CONTAINING PROTEIN 5"/>
    <property type="match status" value="1"/>
</dbReference>
<evidence type="ECO:0000256" key="1">
    <source>
        <dbReference type="ARBA" id="ARBA00022441"/>
    </source>
</evidence>
<gene>
    <name evidence="4" type="ORF">H310_13480</name>
</gene>
<evidence type="ECO:0000259" key="3">
    <source>
        <dbReference type="PROSITE" id="PS50097"/>
    </source>
</evidence>
<dbReference type="Pfam" id="PF24681">
    <property type="entry name" value="Kelch_KLHDC2_KLHL20_DRC7"/>
    <property type="match status" value="1"/>
</dbReference>
<dbReference type="eggNOG" id="KOG0167">
    <property type="taxonomic scope" value="Eukaryota"/>
</dbReference>
<dbReference type="AlphaFoldDB" id="A0A024TDL8"/>
<keyword evidence="2" id="KW-0677">Repeat</keyword>
<organism evidence="4">
    <name type="scientific">Aphanomyces invadans</name>
    <dbReference type="NCBI Taxonomy" id="157072"/>
    <lineage>
        <taxon>Eukaryota</taxon>
        <taxon>Sar</taxon>
        <taxon>Stramenopiles</taxon>
        <taxon>Oomycota</taxon>
        <taxon>Saprolegniomycetes</taxon>
        <taxon>Saprolegniales</taxon>
        <taxon>Verrucalvaceae</taxon>
        <taxon>Aphanomyces</taxon>
    </lineage>
</organism>
<dbReference type="SMART" id="SM00612">
    <property type="entry name" value="Kelch"/>
    <property type="match status" value="2"/>
</dbReference>
<dbReference type="Gene3D" id="2.130.10.80">
    <property type="entry name" value="Galactose oxidase/kelch, beta-propeller"/>
    <property type="match status" value="1"/>
</dbReference>
<accession>A0A024TDL8</accession>
<evidence type="ECO:0000256" key="2">
    <source>
        <dbReference type="ARBA" id="ARBA00022737"/>
    </source>
</evidence>
<dbReference type="InterPro" id="IPR015915">
    <property type="entry name" value="Kelch-typ_b-propeller"/>
</dbReference>
<dbReference type="STRING" id="157072.A0A024TDL8"/>
<dbReference type="InterPro" id="IPR011333">
    <property type="entry name" value="SKP1/BTB/POZ_sf"/>
</dbReference>
<dbReference type="Gene3D" id="3.30.710.10">
    <property type="entry name" value="Potassium Channel Kv1.1, Chain A"/>
    <property type="match status" value="1"/>
</dbReference>
<dbReference type="PROSITE" id="PS50097">
    <property type="entry name" value="BTB"/>
    <property type="match status" value="1"/>
</dbReference>
<dbReference type="SMART" id="SM00225">
    <property type="entry name" value="BTB"/>
    <property type="match status" value="1"/>
</dbReference>
<proteinExistence type="predicted"/>
<dbReference type="PANTHER" id="PTHR46093:SF3">
    <property type="entry name" value="ACYL-COA-BINDING DOMAIN-CONTAINING PROTEIN 4"/>
    <property type="match status" value="1"/>
</dbReference>
<dbReference type="SUPFAM" id="SSF117281">
    <property type="entry name" value="Kelch motif"/>
    <property type="match status" value="1"/>
</dbReference>
<name>A0A024TDL8_9STRA</name>
<evidence type="ECO:0000313" key="4">
    <source>
        <dbReference type="EMBL" id="ETV92255.1"/>
    </source>
</evidence>
<dbReference type="Pfam" id="PF00651">
    <property type="entry name" value="BTB"/>
    <property type="match status" value="1"/>
</dbReference>